<protein>
    <recommendedName>
        <fullName evidence="9">Beta sliding clamp</fullName>
    </recommendedName>
</protein>
<dbReference type="Pfam" id="PF00712">
    <property type="entry name" value="DNA_pol3_beta"/>
    <property type="match status" value="1"/>
</dbReference>
<keyword evidence="5 9" id="KW-0548">Nucleotidyltransferase</keyword>
<dbReference type="GO" id="GO:0006271">
    <property type="term" value="P:DNA strand elongation involved in DNA replication"/>
    <property type="evidence" value="ECO:0007669"/>
    <property type="project" value="TreeGrafter"/>
</dbReference>
<evidence type="ECO:0000256" key="8">
    <source>
        <dbReference type="ARBA" id="ARBA00023125"/>
    </source>
</evidence>
<feature type="domain" description="DNA polymerase III beta sliding clamp central" evidence="11">
    <location>
        <begin position="131"/>
        <end position="254"/>
    </location>
</feature>
<keyword evidence="4 9" id="KW-0808">Transferase</keyword>
<dbReference type="AlphaFoldDB" id="A0A7G7CM07"/>
<dbReference type="GO" id="GO:0009360">
    <property type="term" value="C:DNA polymerase III complex"/>
    <property type="evidence" value="ECO:0007669"/>
    <property type="project" value="InterPro"/>
</dbReference>
<dbReference type="InterPro" id="IPR022634">
    <property type="entry name" value="DNA_polIII_beta_N"/>
</dbReference>
<keyword evidence="8" id="KW-0238">DNA-binding</keyword>
<evidence type="ECO:0000256" key="5">
    <source>
        <dbReference type="ARBA" id="ARBA00022695"/>
    </source>
</evidence>
<keyword evidence="7 9" id="KW-0239">DNA-directed DNA polymerase</keyword>
<evidence type="ECO:0000259" key="10">
    <source>
        <dbReference type="Pfam" id="PF00712"/>
    </source>
</evidence>
<comment type="subunit">
    <text evidence="9">Forms a ring-shaped head-to-tail homodimer around DNA.</text>
</comment>
<reference evidence="13 14" key="1">
    <citation type="submission" date="2020-07" db="EMBL/GenBank/DDBJ databases">
        <title>Complete genome and description of Corynebacterium incognita strain Marseille-Q3630 sp. nov.</title>
        <authorList>
            <person name="Boxberger M."/>
        </authorList>
    </citation>
    <scope>NUCLEOTIDE SEQUENCE [LARGE SCALE GENOMIC DNA]</scope>
    <source>
        <strain evidence="13 14">Marseille-Q3630</strain>
    </source>
</reference>
<keyword evidence="14" id="KW-1185">Reference proteome</keyword>
<dbReference type="Proteomes" id="UP000515743">
    <property type="component" value="Chromosome"/>
</dbReference>
<dbReference type="RefSeq" id="WP_185175014.1">
    <property type="nucleotide sequence ID" value="NZ_CP059404.1"/>
</dbReference>
<evidence type="ECO:0000259" key="12">
    <source>
        <dbReference type="Pfam" id="PF02768"/>
    </source>
</evidence>
<keyword evidence="3 9" id="KW-0963">Cytoplasm</keyword>
<dbReference type="KEGG" id="cik:H0194_05735"/>
<comment type="similarity">
    <text evidence="2 9">Belongs to the beta sliding clamp family.</text>
</comment>
<name>A0A7G7CM07_9CORY</name>
<evidence type="ECO:0000313" key="13">
    <source>
        <dbReference type="EMBL" id="QNE88623.1"/>
    </source>
</evidence>
<proteinExistence type="inferred from homology"/>
<evidence type="ECO:0000313" key="14">
    <source>
        <dbReference type="Proteomes" id="UP000515743"/>
    </source>
</evidence>
<comment type="subcellular location">
    <subcellularLocation>
        <location evidence="1 9">Cytoplasm</location>
    </subcellularLocation>
</comment>
<feature type="domain" description="DNA polymerase III beta sliding clamp C-terminal" evidence="12">
    <location>
        <begin position="258"/>
        <end position="363"/>
    </location>
</feature>
<dbReference type="EMBL" id="CP059404">
    <property type="protein sequence ID" value="QNE88623.1"/>
    <property type="molecule type" value="Genomic_DNA"/>
</dbReference>
<dbReference type="PANTHER" id="PTHR30478:SF0">
    <property type="entry name" value="BETA SLIDING CLAMP"/>
    <property type="match status" value="1"/>
</dbReference>
<dbReference type="CDD" id="cd00140">
    <property type="entry name" value="beta_clamp"/>
    <property type="match status" value="1"/>
</dbReference>
<dbReference type="PANTHER" id="PTHR30478">
    <property type="entry name" value="DNA POLYMERASE III SUBUNIT BETA"/>
    <property type="match status" value="1"/>
</dbReference>
<dbReference type="FunFam" id="3.10.150.10:FF:000005">
    <property type="entry name" value="Beta sliding clamp"/>
    <property type="match status" value="1"/>
</dbReference>
<dbReference type="GO" id="GO:0008408">
    <property type="term" value="F:3'-5' exonuclease activity"/>
    <property type="evidence" value="ECO:0007669"/>
    <property type="project" value="InterPro"/>
</dbReference>
<evidence type="ECO:0000256" key="9">
    <source>
        <dbReference type="PIRNR" id="PIRNR000804"/>
    </source>
</evidence>
<comment type="function">
    <text evidence="9">Confers DNA tethering and processivity to DNA polymerases and other proteins. Acts as a clamp, forming a ring around DNA (a reaction catalyzed by the clamp-loading complex) which diffuses in an ATP-independent manner freely and bidirectionally along dsDNA. Initially characterized for its ability to contact the catalytic subunit of DNA polymerase III (Pol III), a complex, multichain enzyme responsible for most of the replicative synthesis in bacteria; Pol III exhibits 3'-5' exonuclease proofreading activity. The beta chain is required for initiation of replication as well as for processivity of DNA replication.</text>
</comment>
<dbReference type="Pfam" id="PF02768">
    <property type="entry name" value="DNA_pol3_beta_3"/>
    <property type="match status" value="1"/>
</dbReference>
<gene>
    <name evidence="13" type="primary">dnaN</name>
    <name evidence="13" type="ORF">H0194_05735</name>
</gene>
<dbReference type="PIRSF" id="PIRSF000804">
    <property type="entry name" value="DNA_pol_III_b"/>
    <property type="match status" value="1"/>
</dbReference>
<dbReference type="NCBIfam" id="TIGR00663">
    <property type="entry name" value="dnan"/>
    <property type="match status" value="1"/>
</dbReference>
<evidence type="ECO:0000256" key="3">
    <source>
        <dbReference type="ARBA" id="ARBA00022490"/>
    </source>
</evidence>
<dbReference type="InterPro" id="IPR001001">
    <property type="entry name" value="DNA_polIII_beta"/>
</dbReference>
<evidence type="ECO:0000256" key="6">
    <source>
        <dbReference type="ARBA" id="ARBA00022705"/>
    </source>
</evidence>
<feature type="domain" description="DNA polymerase III beta sliding clamp N-terminal" evidence="10">
    <location>
        <begin position="6"/>
        <end position="122"/>
    </location>
</feature>
<keyword evidence="6 9" id="KW-0235">DNA replication</keyword>
<evidence type="ECO:0000259" key="11">
    <source>
        <dbReference type="Pfam" id="PF02767"/>
    </source>
</evidence>
<accession>A0A7G7CM07</accession>
<dbReference type="SUPFAM" id="SSF55979">
    <property type="entry name" value="DNA clamp"/>
    <property type="match status" value="3"/>
</dbReference>
<dbReference type="SMART" id="SM00480">
    <property type="entry name" value="POL3Bc"/>
    <property type="match status" value="1"/>
</dbReference>
<organism evidence="13 14">
    <name type="scientific">Corynebacterium incognita</name>
    <dbReference type="NCBI Taxonomy" id="2754725"/>
    <lineage>
        <taxon>Bacteria</taxon>
        <taxon>Bacillati</taxon>
        <taxon>Actinomycetota</taxon>
        <taxon>Actinomycetes</taxon>
        <taxon>Mycobacteriales</taxon>
        <taxon>Corynebacteriaceae</taxon>
        <taxon>Corynebacterium</taxon>
    </lineage>
</organism>
<dbReference type="GO" id="GO:0005737">
    <property type="term" value="C:cytoplasm"/>
    <property type="evidence" value="ECO:0007669"/>
    <property type="project" value="UniProtKB-SubCell"/>
</dbReference>
<dbReference type="InterPro" id="IPR022635">
    <property type="entry name" value="DNA_polIII_beta_C"/>
</dbReference>
<evidence type="ECO:0000256" key="4">
    <source>
        <dbReference type="ARBA" id="ARBA00022679"/>
    </source>
</evidence>
<dbReference type="GO" id="GO:0003677">
    <property type="term" value="F:DNA binding"/>
    <property type="evidence" value="ECO:0007669"/>
    <property type="project" value="UniProtKB-UniRule"/>
</dbReference>
<evidence type="ECO:0000256" key="2">
    <source>
        <dbReference type="ARBA" id="ARBA00010752"/>
    </source>
</evidence>
<dbReference type="Gene3D" id="3.10.150.10">
    <property type="entry name" value="DNA Polymerase III, subunit A, domain 2"/>
    <property type="match status" value="3"/>
</dbReference>
<dbReference type="InterPro" id="IPR022637">
    <property type="entry name" value="DNA_polIII_beta_cen"/>
</dbReference>
<dbReference type="GO" id="GO:0003887">
    <property type="term" value="F:DNA-directed DNA polymerase activity"/>
    <property type="evidence" value="ECO:0007669"/>
    <property type="project" value="UniProtKB-UniRule"/>
</dbReference>
<evidence type="ECO:0000256" key="7">
    <source>
        <dbReference type="ARBA" id="ARBA00022932"/>
    </source>
</evidence>
<dbReference type="InterPro" id="IPR046938">
    <property type="entry name" value="DNA_clamp_sf"/>
</dbReference>
<dbReference type="Pfam" id="PF02767">
    <property type="entry name" value="DNA_pol3_beta_2"/>
    <property type="match status" value="1"/>
</dbReference>
<sequence>MNSNVSFRVAKDDLAAAVGWVARSLPTKVTQPVLRAMVITADDEGLEFAGFDYEVSTKERLAAEIAQPGRFAVAGKLISEIVNSLPNKPVDFEVDEKIALVTCGSSRFELPLIPLDDYPQLPELPEVTGTINPALFQEAIKQVASAAGRDDTLPMLTGIHMEIDGQSLRFTATDRFRLAIRNVEWEPTAGDVSAKLLVPAKTLQDAANSLDTSLNDPIEIAVGTGDNLGGDGLFGLHARSRQTTARMLDADFPNIAPLLPKSHTSIASVEIAPLQEAIRRVSLLTDRNAQIRMHFTEGQVVLSAGSSDSGNAEEALPCAFTGRDELIIAFNPTYLRDGLGVVHTDRVVFGFTEPSRPAIMIPEPEDLPEADEDGNFPSPEVDFTYLLMPVRLPG</sequence>
<evidence type="ECO:0000256" key="1">
    <source>
        <dbReference type="ARBA" id="ARBA00004496"/>
    </source>
</evidence>